<reference evidence="11 14" key="2">
    <citation type="submission" date="2018-04" db="EMBL/GenBank/DDBJ databases">
        <title>Whole genome sequence comparison of clinical and drinking water Legionella pneumophila isolates.</title>
        <authorList>
            <person name="Garner E."/>
        </authorList>
    </citation>
    <scope>NUCLEOTIDE SEQUENCE [LARGE SCALE GENOMIC DNA]</scope>
    <source>
        <strain evidence="11 14">WH02</strain>
    </source>
</reference>
<evidence type="ECO:0000313" key="10">
    <source>
        <dbReference type="EMBL" id="RJT44999.1"/>
    </source>
</evidence>
<name>A0A3A5LB94_9GAMM</name>
<dbReference type="Gene3D" id="3.30.70.1430">
    <property type="entry name" value="Multidrug efflux transporter AcrB pore domain"/>
    <property type="match status" value="2"/>
</dbReference>
<dbReference type="SUPFAM" id="SSF82714">
    <property type="entry name" value="Multidrug efflux transporter AcrB TolC docking domain, DN and DC subdomains"/>
    <property type="match status" value="2"/>
</dbReference>
<feature type="transmembrane region" description="Helical" evidence="8">
    <location>
        <begin position="837"/>
        <end position="855"/>
    </location>
</feature>
<dbReference type="Proteomes" id="UP000306421">
    <property type="component" value="Unassembled WGS sequence"/>
</dbReference>
<dbReference type="GO" id="GO:0042910">
    <property type="term" value="F:xenobiotic transmembrane transporter activity"/>
    <property type="evidence" value="ECO:0007669"/>
    <property type="project" value="TreeGrafter"/>
</dbReference>
<evidence type="ECO:0000313" key="9">
    <source>
        <dbReference type="EMBL" id="PUT46439.1"/>
    </source>
</evidence>
<evidence type="ECO:0000256" key="6">
    <source>
        <dbReference type="ARBA" id="ARBA00022989"/>
    </source>
</evidence>
<evidence type="ECO:0000313" key="13">
    <source>
        <dbReference type="Proteomes" id="UP000270757"/>
    </source>
</evidence>
<accession>A0A3A5LB94</accession>
<evidence type="ECO:0000256" key="3">
    <source>
        <dbReference type="ARBA" id="ARBA00022475"/>
    </source>
</evidence>
<sequence>MKLTSYFIKHPVIAIVLNSMIAVLGLLCLYTLSVREYPDISFPTITVYASYPNASPDLVETSVTNILEDRLAGIEGLETITSQSSAGSSQITLVFRPNTSMDRALSATQDAVGMAKALLPAQVKSPSVERQRKSNGLPFIGVSLESSVRDFGELTHYANLNLKNVFRSVQGVATVDVWGQPYTYTISLKPEKLFAFGVNTDEVVNALDKSRISLPAGNYRNKIPSTLNSTLNTRDDYENLLIKANPKHPVFLGSLADVALETDNSQMRVRVNGHAGLVLSINRASDANPIEVSKEVRKVLHGIQQSLPADLQVKVIIDQSDFINASLKNIRSAIGEAIFLVLIIVFLFLRNLRATIIPLITIPVSLLGSLLFLKLFGFSINLMTLLAMVLAIGLVVDDAIIVLENIWRHIEEGLSPFDAAIRGAKEIGFAIVAMTFTLASVYLPIAFIQGMLGQLFIEFAVALAGSVFISGLVALTLSPLMCARFLSKDAKNWWPQFDVFLEKLAERYGHALDFILHRQKLTFAAALLSILACVGFYQLIPHETAPKEDRSLIGIYTPPVAGEDLATLDNKIAKLETKINALPESTNRLTFIGDWGGSIVLPLKPHAQRHRTASQLVDELRPAFNHYPSIDPHVWSWDTGLPGIDDAGSGTELALVISTPESYRQLFDETEKLKSALDKTHLFDDVSYELRLDTMGYTIDLDYNQLAKLGLSASQVAKTIEVFFSGDKSQTFEKDGVTYNVTIKGSHAPWTLNELYLTTSEGKRVSLGAITTMQPKAQPATLDHYQQMRSTTLHVQLKKGDAMARAAKTLWTQAKENLPSHYKLTWTGAAKALQESSHVMLFLLLLSLAFIYAILSTQFENFIDPFIILFTVPLACSGALLFTWLFGQSLNIYTQVGLITLIGLISKHGILIVEFANKLHQNGAPLLDAIQRAAVLRLRPVLMTTGAMVFGAIPLVLSHDAGAESRHAIGTVLIGGLCVGTFFTLFILPAVYIIIKSKRLPVKTQ</sequence>
<dbReference type="Gene3D" id="3.30.2090.10">
    <property type="entry name" value="Multidrug efflux transporter AcrB TolC docking domain, DN and DC subdomains"/>
    <property type="match status" value="2"/>
</dbReference>
<evidence type="ECO:0000313" key="11">
    <source>
        <dbReference type="EMBL" id="TID40494.1"/>
    </source>
</evidence>
<keyword evidence="5 8" id="KW-0812">Transmembrane</keyword>
<evidence type="ECO:0000313" key="14">
    <source>
        <dbReference type="Proteomes" id="UP000306421"/>
    </source>
</evidence>
<dbReference type="InterPro" id="IPR001036">
    <property type="entry name" value="Acrflvin-R"/>
</dbReference>
<feature type="transmembrane region" description="Helical" evidence="8">
    <location>
        <begin position="356"/>
        <end position="376"/>
    </location>
</feature>
<gene>
    <name evidence="10" type="ORF">D6J04_11800</name>
    <name evidence="9" type="ORF">DB745_11165</name>
    <name evidence="11" type="ORF">DIZ81_12275</name>
</gene>
<feature type="transmembrane region" description="Helical" evidence="8">
    <location>
        <begin position="934"/>
        <end position="957"/>
    </location>
</feature>
<dbReference type="AlphaFoldDB" id="A0A3A5LB94"/>
<reference evidence="9 12" key="1">
    <citation type="submission" date="2018-04" db="EMBL/GenBank/DDBJ databases">
        <title>Whole genome sequence comparison of clinical and drinking water Legionella pneumophila isolates associated with the Flint Water Crisis.</title>
        <authorList>
            <person name="Garner E."/>
            <person name="Brown C."/>
            <person name="Schwake O."/>
            <person name="Coil D."/>
            <person name="Jospin G."/>
            <person name="Eisen J."/>
            <person name="Edwards M."/>
            <person name="Pruden A."/>
        </authorList>
    </citation>
    <scope>NUCLEOTIDE SEQUENCE [LARGE SCALE GENOMIC DNA]</scope>
    <source>
        <strain evidence="9 12">Genessee03</strain>
    </source>
</reference>
<dbReference type="Proteomes" id="UP000270757">
    <property type="component" value="Unassembled WGS sequence"/>
</dbReference>
<feature type="transmembrane region" description="Helical" evidence="8">
    <location>
        <begin position="427"/>
        <end position="449"/>
    </location>
</feature>
<keyword evidence="6 8" id="KW-1133">Transmembrane helix</keyword>
<evidence type="ECO:0000256" key="7">
    <source>
        <dbReference type="ARBA" id="ARBA00023136"/>
    </source>
</evidence>
<dbReference type="InterPro" id="IPR027463">
    <property type="entry name" value="AcrB_DN_DC_subdom"/>
</dbReference>
<dbReference type="OrthoDB" id="9758297at2"/>
<dbReference type="RefSeq" id="WP_108294499.1">
    <property type="nucleotide sequence ID" value="NZ_CAAAIR010000013.1"/>
</dbReference>
<dbReference type="Gene3D" id="3.30.70.1320">
    <property type="entry name" value="Multidrug efflux transporter AcrB pore domain like"/>
    <property type="match status" value="1"/>
</dbReference>
<evidence type="ECO:0000256" key="4">
    <source>
        <dbReference type="ARBA" id="ARBA00022519"/>
    </source>
</evidence>
<dbReference type="SUPFAM" id="SSF82866">
    <property type="entry name" value="Multidrug efflux transporter AcrB transmembrane domain"/>
    <property type="match status" value="2"/>
</dbReference>
<protein>
    <submittedName>
        <fullName evidence="9">AcrB/AcrD/AcrF family protein</fullName>
    </submittedName>
    <submittedName>
        <fullName evidence="10">Efflux RND transporter permease subunit</fullName>
    </submittedName>
</protein>
<feature type="transmembrane region" description="Helical" evidence="8">
    <location>
        <begin position="892"/>
        <end position="913"/>
    </location>
</feature>
<dbReference type="Gene3D" id="3.30.70.1440">
    <property type="entry name" value="Multidrug efflux transporter AcrB pore domain"/>
    <property type="match status" value="1"/>
</dbReference>
<comment type="subcellular location">
    <subcellularLocation>
        <location evidence="1">Cell inner membrane</location>
        <topology evidence="1">Multi-pass membrane protein</topology>
    </subcellularLocation>
</comment>
<reference evidence="10 13" key="3">
    <citation type="submission" date="2018-09" db="EMBL/GenBank/DDBJ databases">
        <title>Draft genome sequences of Legionella taurinensis isolated from water samples.</title>
        <authorList>
            <person name="Chakeri A."/>
            <person name="Allerberger F."/>
            <person name="Kundi M."/>
            <person name="Ruppitsch W."/>
            <person name="Schmid D."/>
        </authorList>
    </citation>
    <scope>NUCLEOTIDE SEQUENCE [LARGE SCALE GENOMIC DNA]</scope>
    <source>
        <strain evidence="10 13">4570-18-6</strain>
    </source>
</reference>
<keyword evidence="3" id="KW-1003">Cell membrane</keyword>
<keyword evidence="7 8" id="KW-0472">Membrane</keyword>
<organism evidence="10 13">
    <name type="scientific">Legionella taurinensis</name>
    <dbReference type="NCBI Taxonomy" id="70611"/>
    <lineage>
        <taxon>Bacteria</taxon>
        <taxon>Pseudomonadati</taxon>
        <taxon>Pseudomonadota</taxon>
        <taxon>Gammaproteobacteria</taxon>
        <taxon>Legionellales</taxon>
        <taxon>Legionellaceae</taxon>
        <taxon>Legionella</taxon>
    </lineage>
</organism>
<dbReference type="PRINTS" id="PR00702">
    <property type="entry name" value="ACRIFLAVINRP"/>
</dbReference>
<dbReference type="EMBL" id="QCXM01000011">
    <property type="protein sequence ID" value="PUT46439.1"/>
    <property type="molecule type" value="Genomic_DNA"/>
</dbReference>
<dbReference type="PANTHER" id="PTHR32063:SF23">
    <property type="entry name" value="HAE1 FAMILY EFFLLUX PUMP PERMEASE COMPONENT"/>
    <property type="match status" value="1"/>
</dbReference>
<feature type="transmembrane region" description="Helical" evidence="8">
    <location>
        <begin position="330"/>
        <end position="349"/>
    </location>
</feature>
<feature type="transmembrane region" description="Helical" evidence="8">
    <location>
        <begin position="521"/>
        <end position="540"/>
    </location>
</feature>
<dbReference type="Gene3D" id="1.20.1640.10">
    <property type="entry name" value="Multidrug efflux transporter AcrB transmembrane domain"/>
    <property type="match status" value="2"/>
</dbReference>
<dbReference type="EMBL" id="QZWB01000013">
    <property type="protein sequence ID" value="RJT44999.1"/>
    <property type="molecule type" value="Genomic_DNA"/>
</dbReference>
<keyword evidence="2" id="KW-0813">Transport</keyword>
<dbReference type="NCBIfam" id="NF033617">
    <property type="entry name" value="RND_permease_2"/>
    <property type="match status" value="1"/>
</dbReference>
<dbReference type="FunFam" id="1.20.1640.10:FF:000001">
    <property type="entry name" value="Efflux pump membrane transporter"/>
    <property type="match status" value="1"/>
</dbReference>
<feature type="transmembrane region" description="Helical" evidence="8">
    <location>
        <begin position="382"/>
        <end position="407"/>
    </location>
</feature>
<evidence type="ECO:0000256" key="8">
    <source>
        <dbReference type="SAM" id="Phobius"/>
    </source>
</evidence>
<evidence type="ECO:0000256" key="5">
    <source>
        <dbReference type="ARBA" id="ARBA00022692"/>
    </source>
</evidence>
<proteinExistence type="predicted"/>
<dbReference type="GeneID" id="48948426"/>
<dbReference type="GO" id="GO:0005886">
    <property type="term" value="C:plasma membrane"/>
    <property type="evidence" value="ECO:0007669"/>
    <property type="project" value="UniProtKB-SubCell"/>
</dbReference>
<keyword evidence="12" id="KW-1185">Reference proteome</keyword>
<comment type="caution">
    <text evidence="10">The sequence shown here is derived from an EMBL/GenBank/DDBJ whole genome shotgun (WGS) entry which is preliminary data.</text>
</comment>
<feature type="transmembrane region" description="Helical" evidence="8">
    <location>
        <begin position="867"/>
        <end position="886"/>
    </location>
</feature>
<dbReference type="EMBL" id="QFGG01000012">
    <property type="protein sequence ID" value="TID40494.1"/>
    <property type="molecule type" value="Genomic_DNA"/>
</dbReference>
<feature type="transmembrane region" description="Helical" evidence="8">
    <location>
        <begin position="455"/>
        <end position="477"/>
    </location>
</feature>
<evidence type="ECO:0000313" key="12">
    <source>
        <dbReference type="Proteomes" id="UP000251035"/>
    </source>
</evidence>
<dbReference type="PANTHER" id="PTHR32063">
    <property type="match status" value="1"/>
</dbReference>
<dbReference type="Pfam" id="PF00873">
    <property type="entry name" value="ACR_tran"/>
    <property type="match status" value="1"/>
</dbReference>
<feature type="transmembrane region" description="Helical" evidence="8">
    <location>
        <begin position="12"/>
        <end position="32"/>
    </location>
</feature>
<feature type="transmembrane region" description="Helical" evidence="8">
    <location>
        <begin position="969"/>
        <end position="995"/>
    </location>
</feature>
<keyword evidence="4" id="KW-0997">Cell inner membrane</keyword>
<dbReference type="Proteomes" id="UP000251035">
    <property type="component" value="Unassembled WGS sequence"/>
</dbReference>
<evidence type="ECO:0000256" key="2">
    <source>
        <dbReference type="ARBA" id="ARBA00022448"/>
    </source>
</evidence>
<evidence type="ECO:0000256" key="1">
    <source>
        <dbReference type="ARBA" id="ARBA00004429"/>
    </source>
</evidence>
<dbReference type="SUPFAM" id="SSF82693">
    <property type="entry name" value="Multidrug efflux transporter AcrB pore domain, PN1, PN2, PC1 and PC2 subdomains"/>
    <property type="match status" value="2"/>
</dbReference>